<comment type="caution">
    <text evidence="5">The sequence shown here is derived from an EMBL/GenBank/DDBJ whole genome shotgun (WGS) entry which is preliminary data.</text>
</comment>
<protein>
    <submittedName>
        <fullName evidence="5">ABC-F family ATP-binding cassette domain-containing protein</fullName>
    </submittedName>
</protein>
<dbReference type="InterPro" id="IPR032781">
    <property type="entry name" value="ABC_tran_Xtn"/>
</dbReference>
<accession>A0A934S1N9</accession>
<dbReference type="InterPro" id="IPR051309">
    <property type="entry name" value="ABCF_ATPase"/>
</dbReference>
<dbReference type="InterPro" id="IPR017871">
    <property type="entry name" value="ABC_transporter-like_CS"/>
</dbReference>
<dbReference type="InterPro" id="IPR003593">
    <property type="entry name" value="AAA+_ATPase"/>
</dbReference>
<dbReference type="GO" id="GO:0016887">
    <property type="term" value="F:ATP hydrolysis activity"/>
    <property type="evidence" value="ECO:0007669"/>
    <property type="project" value="InterPro"/>
</dbReference>
<evidence type="ECO:0000256" key="1">
    <source>
        <dbReference type="ARBA" id="ARBA00022741"/>
    </source>
</evidence>
<dbReference type="PANTHER" id="PTHR42855:SF2">
    <property type="entry name" value="DRUG RESISTANCE ABC TRANSPORTER,ATP-BINDING PROTEIN"/>
    <property type="match status" value="1"/>
</dbReference>
<sequence>MIGLKNLHLRYGEKVIFGDVTLTVGVRDRIGLVGSNGAGKSTLLKLMLNEVEIDRGEFEMPDWVTLGYLPQDGIEVQGRTLYKEVETAFDDALELQGKIDEADEKLAEMDTSSEEYYDMIDMIGGWEQKLEEYEPEKMKSKIERVLMGLGFSKDDMDRDTGEFSGGWQMRIALAKLLLRQPSLLLLDEPTNHLDIIAQNWFEDYLTRYEGSIMVISHDRAFLDSITNRTLHLSMGNIESYKGNYSFYVKESQTRLDALRKQKANQEKEIQRQKDFINRFRSNVKKASMVQSRIKALEKIEIIEMPKTEKKIYFRFPEPPPSSQKVIELVGMTKKYGDLTVFNNFNFHIDKGDRIAVVGVNGAGKSTLARVLAGTEPFQEGERNVGLNTVLAYFAQQQAEELDPKKNALEEVEAAAAEAGHEDANPRAVLGALLFRKDDVFKSTTVLSGGERNRLALAKILMKRANTIILDEPTNHLDIRSKETLQDAIKAFPGTVILVSHDRDFLDPLVNKVLEVRKDGTRLLTCNVSEYIARLEQEQSGKL</sequence>
<evidence type="ECO:0000313" key="5">
    <source>
        <dbReference type="EMBL" id="MBK1879404.1"/>
    </source>
</evidence>
<dbReference type="PROSITE" id="PS00211">
    <property type="entry name" value="ABC_TRANSPORTER_1"/>
    <property type="match status" value="2"/>
</dbReference>
<dbReference type="SUPFAM" id="SSF52540">
    <property type="entry name" value="P-loop containing nucleoside triphosphate hydrolases"/>
    <property type="match status" value="2"/>
</dbReference>
<dbReference type="InterPro" id="IPR003439">
    <property type="entry name" value="ABC_transporter-like_ATP-bd"/>
</dbReference>
<dbReference type="Pfam" id="PF00005">
    <property type="entry name" value="ABC_tran"/>
    <property type="match status" value="2"/>
</dbReference>
<evidence type="ECO:0000256" key="2">
    <source>
        <dbReference type="ARBA" id="ARBA00022840"/>
    </source>
</evidence>
<evidence type="ECO:0000259" key="4">
    <source>
        <dbReference type="PROSITE" id="PS50893"/>
    </source>
</evidence>
<dbReference type="AlphaFoldDB" id="A0A934S1N9"/>
<dbReference type="SMART" id="SM00382">
    <property type="entry name" value="AAA"/>
    <property type="match status" value="2"/>
</dbReference>
<dbReference type="GO" id="GO:0005524">
    <property type="term" value="F:ATP binding"/>
    <property type="evidence" value="ECO:0007669"/>
    <property type="project" value="UniProtKB-KW"/>
</dbReference>
<dbReference type="InterPro" id="IPR027417">
    <property type="entry name" value="P-loop_NTPase"/>
</dbReference>
<proteinExistence type="predicted"/>
<dbReference type="PANTHER" id="PTHR42855">
    <property type="entry name" value="ABC TRANSPORTER ATP-BINDING SUBUNIT"/>
    <property type="match status" value="1"/>
</dbReference>
<dbReference type="EMBL" id="JAENIL010000047">
    <property type="protein sequence ID" value="MBK1879404.1"/>
    <property type="molecule type" value="Genomic_DNA"/>
</dbReference>
<name>A0A934S1N9_9BACT</name>
<dbReference type="RefSeq" id="WP_200357617.1">
    <property type="nucleotide sequence ID" value="NZ_JAENIL010000047.1"/>
</dbReference>
<keyword evidence="3" id="KW-0175">Coiled coil</keyword>
<feature type="coiled-coil region" evidence="3">
    <location>
        <begin position="248"/>
        <end position="275"/>
    </location>
</feature>
<dbReference type="CDD" id="cd03221">
    <property type="entry name" value="ABCF_EF-3"/>
    <property type="match status" value="2"/>
</dbReference>
<keyword evidence="1" id="KW-0547">Nucleotide-binding</keyword>
<feature type="domain" description="ABC transporter" evidence="4">
    <location>
        <begin position="326"/>
        <end position="542"/>
    </location>
</feature>
<evidence type="ECO:0000256" key="3">
    <source>
        <dbReference type="SAM" id="Coils"/>
    </source>
</evidence>
<dbReference type="Proteomes" id="UP000617628">
    <property type="component" value="Unassembled WGS sequence"/>
</dbReference>
<gene>
    <name evidence="5" type="ORF">JIN87_21130</name>
</gene>
<organism evidence="5 6">
    <name type="scientific">Pelagicoccus mobilis</name>
    <dbReference type="NCBI Taxonomy" id="415221"/>
    <lineage>
        <taxon>Bacteria</taxon>
        <taxon>Pseudomonadati</taxon>
        <taxon>Verrucomicrobiota</taxon>
        <taxon>Opitutia</taxon>
        <taxon>Puniceicoccales</taxon>
        <taxon>Pelagicoccaceae</taxon>
        <taxon>Pelagicoccus</taxon>
    </lineage>
</organism>
<dbReference type="PROSITE" id="PS50893">
    <property type="entry name" value="ABC_TRANSPORTER_2"/>
    <property type="match status" value="2"/>
</dbReference>
<reference evidence="5" key="1">
    <citation type="submission" date="2021-01" db="EMBL/GenBank/DDBJ databases">
        <title>Modified the classification status of verrucomicrobia.</title>
        <authorList>
            <person name="Feng X."/>
        </authorList>
    </citation>
    <scope>NUCLEOTIDE SEQUENCE</scope>
    <source>
        <strain evidence="5">KCTC 13126</strain>
    </source>
</reference>
<keyword evidence="6" id="KW-1185">Reference proteome</keyword>
<evidence type="ECO:0000313" key="6">
    <source>
        <dbReference type="Proteomes" id="UP000617628"/>
    </source>
</evidence>
<dbReference type="Pfam" id="PF12848">
    <property type="entry name" value="ABC_tran_Xtn"/>
    <property type="match status" value="1"/>
</dbReference>
<dbReference type="Gene3D" id="3.40.50.300">
    <property type="entry name" value="P-loop containing nucleotide triphosphate hydrolases"/>
    <property type="match status" value="2"/>
</dbReference>
<feature type="domain" description="ABC transporter" evidence="4">
    <location>
        <begin position="2"/>
        <end position="259"/>
    </location>
</feature>
<dbReference type="FunFam" id="3.40.50.300:FF:000011">
    <property type="entry name" value="Putative ABC transporter ATP-binding component"/>
    <property type="match status" value="1"/>
</dbReference>
<dbReference type="NCBIfam" id="NF000355">
    <property type="entry name" value="ribo_prot_ABC_F"/>
    <property type="match status" value="1"/>
</dbReference>
<keyword evidence="2 5" id="KW-0067">ATP-binding</keyword>